<dbReference type="SUPFAM" id="SSF50182">
    <property type="entry name" value="Sm-like ribonucleoproteins"/>
    <property type="match status" value="1"/>
</dbReference>
<dbReference type="Pfam" id="PF00924">
    <property type="entry name" value="MS_channel_2nd"/>
    <property type="match status" value="1"/>
</dbReference>
<dbReference type="Gene3D" id="3.30.70.100">
    <property type="match status" value="1"/>
</dbReference>
<dbReference type="EMBL" id="CP151767">
    <property type="protein sequence ID" value="XFU26646.1"/>
    <property type="molecule type" value="Genomic_DNA"/>
</dbReference>
<evidence type="ECO:0000313" key="13">
    <source>
        <dbReference type="EMBL" id="XFU26646.1"/>
    </source>
</evidence>
<feature type="transmembrane region" description="Helical" evidence="8">
    <location>
        <begin position="235"/>
        <end position="252"/>
    </location>
</feature>
<feature type="transmembrane region" description="Helical" evidence="8">
    <location>
        <begin position="424"/>
        <end position="443"/>
    </location>
</feature>
<feature type="transmembrane region" description="Helical" evidence="8">
    <location>
        <begin position="610"/>
        <end position="639"/>
    </location>
</feature>
<evidence type="ECO:0000256" key="5">
    <source>
        <dbReference type="ARBA" id="ARBA00022989"/>
    </source>
</evidence>
<dbReference type="Proteomes" id="UP001470809">
    <property type="component" value="Chromosome"/>
</dbReference>
<feature type="transmembrane region" description="Helical" evidence="8">
    <location>
        <begin position="581"/>
        <end position="604"/>
    </location>
</feature>
<feature type="domain" description="DUF3772" evidence="11">
    <location>
        <begin position="160"/>
        <end position="206"/>
    </location>
</feature>
<feature type="transmembrane region" description="Helical" evidence="8">
    <location>
        <begin position="273"/>
        <end position="293"/>
    </location>
</feature>
<feature type="compositionally biased region" description="Low complexity" evidence="7">
    <location>
        <begin position="29"/>
        <end position="47"/>
    </location>
</feature>
<sequence>MIRPFVIAALLLLWPFAVLSQDTPIPGVDPATDPTAEATAEADAPPEQTEETPLPDLAPEVVVGVDPDADWTQLALRAEQLALSGEASAFTLGRIRSELVVWRDVFLARTGVNGGRIATVQTQIDALGPVPESGEEAEAIARRRAALATQMDDLTAPRVLAEEAYARANGLISEIDTQLLQRQTTALTTRGPSPLNPAHLGDAVTSVLNVFSVIGVETASGWGRERAAGQLVANLPRALGFVVLGVFLLGIARRAVTDLRVWVEGFETRWMPFWLLILSMVQILVPVLGLFALSAGFDTLNIFGLRSGDVLEALPYAGFVVVFGWWLSRHLFPPGEKPGQFGYDSATRSRGRAYGVGLAWVLAGGFLFRQALNTVDVSDGAQAAIEWPYLVVMGILLWRLGRAINTAPVELDGAPVSPGRMRRLLGRSCTIVALAAPLIAAVGFGSGGLSLMTSWVMSLGLLGFVLVAQRTLQDLSNVSMTEDGEAKGTVALLPVVIGLGLYLLSLPLFALIWGARVDDLVEVWARFREGFAIGETRISPTDFLTFALVFAVGYLLTRFIQATLRKSVLPRTRLDLGGQNAIVAGFGYVGIMLAAIIAITSAGIDLSNLAIVAGALSVGIGFGLQNIVSNFVSGIILLIERPVSEGDWIEVGGQMGYVRAISVRSTRIETFDRTDVIVPNADLVSGQVTNWTRGNLVGRVIVPVGVAYGSDLDKVNAILKEVAESHPLVIMTPPPAILFNGFGADSLDFEIRAILRDVNYVMVAKSEMNHQIAQKFAEAGIEIPFAQRDIWLRNPEVLRKEGPA</sequence>
<organism evidence="13 14">
    <name type="scientific">Yoonia rhodophyticola</name>
    <dbReference type="NCBI Taxonomy" id="3137370"/>
    <lineage>
        <taxon>Bacteria</taxon>
        <taxon>Pseudomonadati</taxon>
        <taxon>Pseudomonadota</taxon>
        <taxon>Alphaproteobacteria</taxon>
        <taxon>Rhodobacterales</taxon>
        <taxon>Paracoccaceae</taxon>
        <taxon>Yoonia</taxon>
    </lineage>
</organism>
<evidence type="ECO:0000256" key="1">
    <source>
        <dbReference type="ARBA" id="ARBA00004651"/>
    </source>
</evidence>
<dbReference type="Pfam" id="PF21082">
    <property type="entry name" value="MS_channel_3rd"/>
    <property type="match status" value="1"/>
</dbReference>
<keyword evidence="14" id="KW-1185">Reference proteome</keyword>
<reference evidence="14" key="1">
    <citation type="submission" date="2024-04" db="EMBL/GenBank/DDBJ databases">
        <title>Phylogenomic analyses of a clade within the roseobacter group suggest taxonomic reassignments of species of the genera Aestuariivita, Citreicella, Loktanella, Nautella, Pelagibaca, Ruegeria, Thalassobius, Thiobacimonas and Tropicibacter, and the proposal o.</title>
        <authorList>
            <person name="Jeon C.O."/>
        </authorList>
    </citation>
    <scope>NUCLEOTIDE SEQUENCE [LARGE SCALE GENOMIC DNA]</scope>
    <source>
        <strain evidence="14">SS1-5</strain>
    </source>
</reference>
<reference evidence="13 14" key="2">
    <citation type="submission" date="2024-08" db="EMBL/GenBank/DDBJ databases">
        <title>Phylogenomic analyses of a clade within the roseobacter group suggest taxonomic reassignments of species of the genera Aestuariivita, Citreicella, Loktanella, Nautella, Pelagibaca, Ruegeria, Thalassobius, Thiobacimonas and Tropicibacter, and the proposal o.</title>
        <authorList>
            <person name="Jeon C.O."/>
        </authorList>
    </citation>
    <scope>NUCLEOTIDE SEQUENCE [LARGE SCALE GENOMIC DNA]</scope>
    <source>
        <strain evidence="13 14">SS1-5</strain>
    </source>
</reference>
<dbReference type="InterPro" id="IPR010920">
    <property type="entry name" value="LSM_dom_sf"/>
</dbReference>
<feature type="transmembrane region" description="Helical" evidence="8">
    <location>
        <begin position="543"/>
        <end position="560"/>
    </location>
</feature>
<dbReference type="PANTHER" id="PTHR30347:SF1">
    <property type="entry name" value="MECHANOSENSITIVE CHANNEL MSCK"/>
    <property type="match status" value="1"/>
</dbReference>
<keyword evidence="5 8" id="KW-1133">Transmembrane helix</keyword>
<feature type="region of interest" description="Disordered" evidence="7">
    <location>
        <begin position="27"/>
        <end position="53"/>
    </location>
</feature>
<dbReference type="InterPro" id="IPR052702">
    <property type="entry name" value="MscS-like_channel"/>
</dbReference>
<keyword evidence="4 8" id="KW-0812">Transmembrane</keyword>
<keyword evidence="6 8" id="KW-0472">Membrane</keyword>
<dbReference type="InterPro" id="IPR006685">
    <property type="entry name" value="MscS_channel_2nd"/>
</dbReference>
<feature type="transmembrane region" description="Helical" evidence="8">
    <location>
        <begin position="313"/>
        <end position="332"/>
    </location>
</feature>
<feature type="transmembrane region" description="Helical" evidence="8">
    <location>
        <begin position="489"/>
        <end position="513"/>
    </location>
</feature>
<feature type="transmembrane region" description="Helical" evidence="8">
    <location>
        <begin position="384"/>
        <end position="404"/>
    </location>
</feature>
<keyword evidence="3" id="KW-1003">Cell membrane</keyword>
<evidence type="ECO:0000259" key="11">
    <source>
        <dbReference type="Pfam" id="PF12607"/>
    </source>
</evidence>
<name>A0ABZ3JC09_9RHOB</name>
<evidence type="ECO:0000256" key="3">
    <source>
        <dbReference type="ARBA" id="ARBA00022475"/>
    </source>
</evidence>
<feature type="transmembrane region" description="Helical" evidence="8">
    <location>
        <begin position="449"/>
        <end position="468"/>
    </location>
</feature>
<accession>A0ABZ3JC09</accession>
<evidence type="ECO:0000259" key="12">
    <source>
        <dbReference type="Pfam" id="PF21082"/>
    </source>
</evidence>
<dbReference type="Gene3D" id="2.30.30.60">
    <property type="match status" value="1"/>
</dbReference>
<evidence type="ECO:0000256" key="7">
    <source>
        <dbReference type="SAM" id="MobiDB-lite"/>
    </source>
</evidence>
<evidence type="ECO:0000256" key="9">
    <source>
        <dbReference type="SAM" id="SignalP"/>
    </source>
</evidence>
<dbReference type="InterPro" id="IPR049278">
    <property type="entry name" value="MS_channel_C"/>
</dbReference>
<dbReference type="RefSeq" id="WP_373635463.1">
    <property type="nucleotide sequence ID" value="NZ_CP151767.2"/>
</dbReference>
<gene>
    <name evidence="13" type="ORF">AABB31_22950</name>
</gene>
<dbReference type="InterPro" id="IPR022249">
    <property type="entry name" value="DUF3772"/>
</dbReference>
<dbReference type="InterPro" id="IPR023408">
    <property type="entry name" value="MscS_beta-dom_sf"/>
</dbReference>
<dbReference type="PANTHER" id="PTHR30347">
    <property type="entry name" value="POTASSIUM CHANNEL RELATED"/>
    <property type="match status" value="1"/>
</dbReference>
<comment type="subcellular location">
    <subcellularLocation>
        <location evidence="1">Cell membrane</location>
        <topology evidence="1">Multi-pass membrane protein</topology>
    </subcellularLocation>
</comment>
<keyword evidence="9" id="KW-0732">Signal</keyword>
<dbReference type="SUPFAM" id="SSF82689">
    <property type="entry name" value="Mechanosensitive channel protein MscS (YggB), C-terminal domain"/>
    <property type="match status" value="1"/>
</dbReference>
<feature type="chain" id="PRO_5046449844" evidence="9">
    <location>
        <begin position="21"/>
        <end position="804"/>
    </location>
</feature>
<evidence type="ECO:0000256" key="2">
    <source>
        <dbReference type="ARBA" id="ARBA00008017"/>
    </source>
</evidence>
<evidence type="ECO:0000256" key="6">
    <source>
        <dbReference type="ARBA" id="ARBA00023136"/>
    </source>
</evidence>
<evidence type="ECO:0000313" key="14">
    <source>
        <dbReference type="Proteomes" id="UP001470809"/>
    </source>
</evidence>
<dbReference type="Gene3D" id="1.10.287.1260">
    <property type="match status" value="1"/>
</dbReference>
<dbReference type="SUPFAM" id="SSF82861">
    <property type="entry name" value="Mechanosensitive channel protein MscS (YggB), transmembrane region"/>
    <property type="match status" value="1"/>
</dbReference>
<evidence type="ECO:0000256" key="4">
    <source>
        <dbReference type="ARBA" id="ARBA00022692"/>
    </source>
</evidence>
<evidence type="ECO:0000259" key="10">
    <source>
        <dbReference type="Pfam" id="PF00924"/>
    </source>
</evidence>
<proteinExistence type="inferred from homology"/>
<dbReference type="InterPro" id="IPR011014">
    <property type="entry name" value="MscS_channel_TM-2"/>
</dbReference>
<feature type="domain" description="Mechanosensitive ion channel MscS C-terminal" evidence="12">
    <location>
        <begin position="701"/>
        <end position="783"/>
    </location>
</feature>
<dbReference type="Pfam" id="PF12607">
    <property type="entry name" value="DUF3772"/>
    <property type="match status" value="1"/>
</dbReference>
<feature type="transmembrane region" description="Helical" evidence="8">
    <location>
        <begin position="353"/>
        <end position="372"/>
    </location>
</feature>
<evidence type="ECO:0000256" key="8">
    <source>
        <dbReference type="SAM" id="Phobius"/>
    </source>
</evidence>
<dbReference type="InterPro" id="IPR011066">
    <property type="entry name" value="MscS_channel_C_sf"/>
</dbReference>
<protein>
    <submittedName>
        <fullName evidence="13">DUF3772 domain-containing protein</fullName>
    </submittedName>
</protein>
<feature type="domain" description="Mechanosensitive ion channel MscS" evidence="10">
    <location>
        <begin position="626"/>
        <end position="693"/>
    </location>
</feature>
<comment type="similarity">
    <text evidence="2">Belongs to the MscS (TC 1.A.23) family.</text>
</comment>
<feature type="signal peptide" evidence="9">
    <location>
        <begin position="1"/>
        <end position="20"/>
    </location>
</feature>